<reference evidence="2 3" key="1">
    <citation type="journal article" date="2011" name="Science">
        <title>The ecoresponsive genome of Daphnia pulex.</title>
        <authorList>
            <person name="Colbourne J.K."/>
            <person name="Pfrender M.E."/>
            <person name="Gilbert D."/>
            <person name="Thomas W.K."/>
            <person name="Tucker A."/>
            <person name="Oakley T.H."/>
            <person name="Tokishita S."/>
            <person name="Aerts A."/>
            <person name="Arnold G.J."/>
            <person name="Basu M.K."/>
            <person name="Bauer D.J."/>
            <person name="Caceres C.E."/>
            <person name="Carmel L."/>
            <person name="Casola C."/>
            <person name="Choi J.H."/>
            <person name="Detter J.C."/>
            <person name="Dong Q."/>
            <person name="Dusheyko S."/>
            <person name="Eads B.D."/>
            <person name="Frohlich T."/>
            <person name="Geiler-Samerotte K.A."/>
            <person name="Gerlach D."/>
            <person name="Hatcher P."/>
            <person name="Jogdeo S."/>
            <person name="Krijgsveld J."/>
            <person name="Kriventseva E.V."/>
            <person name="Kultz D."/>
            <person name="Laforsch C."/>
            <person name="Lindquist E."/>
            <person name="Lopez J."/>
            <person name="Manak J.R."/>
            <person name="Muller J."/>
            <person name="Pangilinan J."/>
            <person name="Patwardhan R.P."/>
            <person name="Pitluck S."/>
            <person name="Pritham E.J."/>
            <person name="Rechtsteiner A."/>
            <person name="Rho M."/>
            <person name="Rogozin I.B."/>
            <person name="Sakarya O."/>
            <person name="Salamov A."/>
            <person name="Schaack S."/>
            <person name="Shapiro H."/>
            <person name="Shiga Y."/>
            <person name="Skalitzky C."/>
            <person name="Smith Z."/>
            <person name="Souvorov A."/>
            <person name="Sung W."/>
            <person name="Tang Z."/>
            <person name="Tsuchiya D."/>
            <person name="Tu H."/>
            <person name="Vos H."/>
            <person name="Wang M."/>
            <person name="Wolf Y.I."/>
            <person name="Yamagata H."/>
            <person name="Yamada T."/>
            <person name="Ye Y."/>
            <person name="Shaw J.R."/>
            <person name="Andrews J."/>
            <person name="Crease T.J."/>
            <person name="Tang H."/>
            <person name="Lucas S.M."/>
            <person name="Robertson H.M."/>
            <person name="Bork P."/>
            <person name="Koonin E.V."/>
            <person name="Zdobnov E.M."/>
            <person name="Grigoriev I.V."/>
            <person name="Lynch M."/>
            <person name="Boore J.L."/>
        </authorList>
    </citation>
    <scope>NUCLEOTIDE SEQUENCE [LARGE SCALE GENOMIC DNA]</scope>
</reference>
<dbReference type="KEGG" id="dpx:DAPPUDRAFT_99754"/>
<dbReference type="Proteomes" id="UP000000305">
    <property type="component" value="Unassembled WGS sequence"/>
</dbReference>
<name>E9G861_DAPPU</name>
<dbReference type="HOGENOM" id="CLU_1455830_0_0_1"/>
<sequence>MSRKQKKNRESSGKSTYFNVDWQNAELSPDFSEWVGTKWKARTNIASVAGVTQHFSWVAWRKVILPAVVYATWAHDKWALFPSAVACFWRHMQQTLVKLLSSMIKATGNMNENLHHSQLSDTSSHNGGGSGYGNLELEKMNPLGELNFFFGERSASNSQQQRPNNNNNNSSRIISNSLANAPWTTF</sequence>
<protein>
    <submittedName>
        <fullName evidence="2">Uncharacterized protein</fullName>
    </submittedName>
</protein>
<gene>
    <name evidence="2" type="ORF">DAPPUDRAFT_99754</name>
</gene>
<evidence type="ECO:0000313" key="3">
    <source>
        <dbReference type="Proteomes" id="UP000000305"/>
    </source>
</evidence>
<organism evidence="2 3">
    <name type="scientific">Daphnia pulex</name>
    <name type="common">Water flea</name>
    <dbReference type="NCBI Taxonomy" id="6669"/>
    <lineage>
        <taxon>Eukaryota</taxon>
        <taxon>Metazoa</taxon>
        <taxon>Ecdysozoa</taxon>
        <taxon>Arthropoda</taxon>
        <taxon>Crustacea</taxon>
        <taxon>Branchiopoda</taxon>
        <taxon>Diplostraca</taxon>
        <taxon>Cladocera</taxon>
        <taxon>Anomopoda</taxon>
        <taxon>Daphniidae</taxon>
        <taxon>Daphnia</taxon>
    </lineage>
</organism>
<dbReference type="InParanoid" id="E9G861"/>
<accession>E9G861</accession>
<dbReference type="AlphaFoldDB" id="E9G861"/>
<evidence type="ECO:0000313" key="2">
    <source>
        <dbReference type="EMBL" id="EFX83922.1"/>
    </source>
</evidence>
<evidence type="ECO:0000256" key="1">
    <source>
        <dbReference type="SAM" id="MobiDB-lite"/>
    </source>
</evidence>
<proteinExistence type="predicted"/>
<feature type="region of interest" description="Disordered" evidence="1">
    <location>
        <begin position="154"/>
        <end position="174"/>
    </location>
</feature>
<keyword evidence="3" id="KW-1185">Reference proteome</keyword>
<dbReference type="EMBL" id="GL732535">
    <property type="protein sequence ID" value="EFX83922.1"/>
    <property type="molecule type" value="Genomic_DNA"/>
</dbReference>